<dbReference type="GeneID" id="105055206"/>
<comment type="subcellular location">
    <subcellularLocation>
        <location evidence="1">Golgi apparatus membrane</location>
        <topology evidence="1">Single-pass type II membrane protein</topology>
    </subcellularLocation>
</comment>
<evidence type="ECO:0000256" key="4">
    <source>
        <dbReference type="ARBA" id="ARBA00022679"/>
    </source>
</evidence>
<dbReference type="InterPro" id="IPR001675">
    <property type="entry name" value="Glyco_trans_29"/>
</dbReference>
<keyword evidence="8" id="KW-0333">Golgi apparatus</keyword>
<keyword evidence="6" id="KW-0735">Signal-anchor</keyword>
<dbReference type="InterPro" id="IPR038578">
    <property type="entry name" value="GT29-like_sf"/>
</dbReference>
<dbReference type="PANTHER" id="PTHR47379">
    <property type="entry name" value="SIALYLTRANSFERASE-LIKE PROTEIN 2"/>
    <property type="match status" value="1"/>
</dbReference>
<keyword evidence="11" id="KW-1185">Reference proteome</keyword>
<evidence type="ECO:0000256" key="5">
    <source>
        <dbReference type="ARBA" id="ARBA00022692"/>
    </source>
</evidence>
<keyword evidence="4" id="KW-0808">Transferase</keyword>
<sequence>MRTLHLGLVIALASGLAAILIYITGVSNSNGVSGVSEEDLSALMALQTGFKKCVKANGLGLQAVGGKDYCQVTLQYPSDTVPKWRDPKNGELEGLSFDLNLCDALATWEQVRNSSTILTKEYIDALPYGWEEYAWRRINKGTLLNRCENKTLCMEKLSLVLPDTPPFVPRQYSRCAVIGNSGDLLKTNFGEEIDGYDAVFRENGAPIQNYTKYVGKKSTFRLLNRGSAKALDKVAELDETKKEVLIIKTTIHDIMSKMIREVPIRNPVYLLLGTSFGSSAKGTGPKTLELALSICDTVDIYGFTVDPGYKEWTRYFSESRQGHTPLHGRAYFQMMECLGLIKIHSPMRADFNRIVEWLPNKSILYAARVASEKLLRRAGAGMADPWSACSMIKKRDKGKIPYKSGLREAAVNHQKYVKGATMYPLERNFGNGMLCMVPD</sequence>
<evidence type="ECO:0000256" key="9">
    <source>
        <dbReference type="ARBA" id="ARBA00023136"/>
    </source>
</evidence>
<comment type="similarity">
    <text evidence="2">Belongs to the glycosyltransferase 29 family.</text>
</comment>
<dbReference type="Gene3D" id="3.90.1480.20">
    <property type="entry name" value="Glycosyl transferase family 29"/>
    <property type="match status" value="1"/>
</dbReference>
<dbReference type="OrthoDB" id="10264956at2759"/>
<dbReference type="PANTHER" id="PTHR47379:SF3">
    <property type="entry name" value="SIALYLTRANSFERASE-LIKE PROTEIN 2"/>
    <property type="match status" value="1"/>
</dbReference>
<keyword evidence="3" id="KW-0328">Glycosyltransferase</keyword>
<dbReference type="AlphaFoldDB" id="A0A6I9RZN2"/>
<gene>
    <name evidence="12" type="primary">LOC105055206</name>
</gene>
<evidence type="ECO:0000256" key="3">
    <source>
        <dbReference type="ARBA" id="ARBA00022676"/>
    </source>
</evidence>
<protein>
    <submittedName>
        <fullName evidence="12">Sialyltransferase-like protein 4</fullName>
    </submittedName>
</protein>
<evidence type="ECO:0000256" key="2">
    <source>
        <dbReference type="ARBA" id="ARBA00006003"/>
    </source>
</evidence>
<reference evidence="12" key="1">
    <citation type="submission" date="2025-08" db="UniProtKB">
        <authorList>
            <consortium name="RefSeq"/>
        </authorList>
    </citation>
    <scope>IDENTIFICATION</scope>
</reference>
<evidence type="ECO:0000256" key="7">
    <source>
        <dbReference type="ARBA" id="ARBA00022989"/>
    </source>
</evidence>
<organism evidence="11 12">
    <name type="scientific">Elaeis guineensis var. tenera</name>
    <name type="common">Oil palm</name>
    <dbReference type="NCBI Taxonomy" id="51953"/>
    <lineage>
        <taxon>Eukaryota</taxon>
        <taxon>Viridiplantae</taxon>
        <taxon>Streptophyta</taxon>
        <taxon>Embryophyta</taxon>
        <taxon>Tracheophyta</taxon>
        <taxon>Spermatophyta</taxon>
        <taxon>Magnoliopsida</taxon>
        <taxon>Liliopsida</taxon>
        <taxon>Arecaceae</taxon>
        <taxon>Arecoideae</taxon>
        <taxon>Cocoseae</taxon>
        <taxon>Elaeidinae</taxon>
        <taxon>Elaeis</taxon>
    </lineage>
</organism>
<name>A0A6I9RZN2_ELAGV</name>
<evidence type="ECO:0000256" key="10">
    <source>
        <dbReference type="ARBA" id="ARBA00023180"/>
    </source>
</evidence>
<accession>A0A6I9RZN2</accession>
<evidence type="ECO:0000313" key="12">
    <source>
        <dbReference type="RefSeq" id="XP_010935264.1"/>
    </source>
</evidence>
<evidence type="ECO:0000256" key="6">
    <source>
        <dbReference type="ARBA" id="ARBA00022968"/>
    </source>
</evidence>
<dbReference type="Proteomes" id="UP000504607">
    <property type="component" value="Chromosome 12"/>
</dbReference>
<keyword evidence="10" id="KW-0325">Glycoprotein</keyword>
<proteinExistence type="inferred from homology"/>
<evidence type="ECO:0000313" key="11">
    <source>
        <dbReference type="Proteomes" id="UP000504607"/>
    </source>
</evidence>
<keyword evidence="5" id="KW-0812">Transmembrane</keyword>
<dbReference type="CDD" id="cd19952">
    <property type="entry name" value="GT29"/>
    <property type="match status" value="1"/>
</dbReference>
<dbReference type="GO" id="GO:0009846">
    <property type="term" value="P:pollen germination"/>
    <property type="evidence" value="ECO:0007669"/>
    <property type="project" value="UniProtKB-ARBA"/>
</dbReference>
<dbReference type="GO" id="GO:0000139">
    <property type="term" value="C:Golgi membrane"/>
    <property type="evidence" value="ECO:0007669"/>
    <property type="project" value="UniProtKB-SubCell"/>
</dbReference>
<dbReference type="KEGG" id="egu:105055206"/>
<keyword evidence="7" id="KW-1133">Transmembrane helix</keyword>
<dbReference type="FunFam" id="3.90.1480.20:FF:000019">
    <property type="entry name" value="Glycosyl transferase family 29 protein"/>
    <property type="match status" value="1"/>
</dbReference>
<dbReference type="GO" id="GO:0008373">
    <property type="term" value="F:sialyltransferase activity"/>
    <property type="evidence" value="ECO:0007669"/>
    <property type="project" value="InterPro"/>
</dbReference>
<keyword evidence="9" id="KW-0472">Membrane</keyword>
<evidence type="ECO:0000256" key="1">
    <source>
        <dbReference type="ARBA" id="ARBA00004323"/>
    </source>
</evidence>
<dbReference type="Pfam" id="PF00777">
    <property type="entry name" value="Glyco_transf_29"/>
    <property type="match status" value="1"/>
</dbReference>
<dbReference type="GO" id="GO:0009860">
    <property type="term" value="P:pollen tube growth"/>
    <property type="evidence" value="ECO:0007669"/>
    <property type="project" value="UniProtKB-ARBA"/>
</dbReference>
<dbReference type="FunCoup" id="A0A6I9RZN2">
    <property type="interactions" value="2132"/>
</dbReference>
<dbReference type="InParanoid" id="A0A6I9RZN2"/>
<evidence type="ECO:0000256" key="8">
    <source>
        <dbReference type="ARBA" id="ARBA00023034"/>
    </source>
</evidence>
<dbReference type="RefSeq" id="XP_010935264.1">
    <property type="nucleotide sequence ID" value="XM_010936962.3"/>
</dbReference>